<name>A0A1F6WX55_9BACT</name>
<feature type="transmembrane region" description="Helical" evidence="1">
    <location>
        <begin position="6"/>
        <end position="22"/>
    </location>
</feature>
<feature type="transmembrane region" description="Helical" evidence="1">
    <location>
        <begin position="58"/>
        <end position="78"/>
    </location>
</feature>
<accession>A0A1F6WX55</accession>
<comment type="caution">
    <text evidence="2">The sequence shown here is derived from an EMBL/GenBank/DDBJ whole genome shotgun (WGS) entry which is preliminary data.</text>
</comment>
<evidence type="ECO:0000313" key="2">
    <source>
        <dbReference type="EMBL" id="OGI86459.1"/>
    </source>
</evidence>
<feature type="transmembrane region" description="Helical" evidence="1">
    <location>
        <begin position="165"/>
        <end position="185"/>
    </location>
</feature>
<gene>
    <name evidence="2" type="ORF">A3A05_02820</name>
</gene>
<dbReference type="EMBL" id="MFUY01000005">
    <property type="protein sequence ID" value="OGI86459.1"/>
    <property type="molecule type" value="Genomic_DNA"/>
</dbReference>
<feature type="transmembrane region" description="Helical" evidence="1">
    <location>
        <begin position="34"/>
        <end position="52"/>
    </location>
</feature>
<reference evidence="2 3" key="1">
    <citation type="journal article" date="2016" name="Nat. Commun.">
        <title>Thousands of microbial genomes shed light on interconnected biogeochemical processes in an aquifer system.</title>
        <authorList>
            <person name="Anantharaman K."/>
            <person name="Brown C.T."/>
            <person name="Hug L.A."/>
            <person name="Sharon I."/>
            <person name="Castelle C.J."/>
            <person name="Probst A.J."/>
            <person name="Thomas B.C."/>
            <person name="Singh A."/>
            <person name="Wilkins M.J."/>
            <person name="Karaoz U."/>
            <person name="Brodie E.L."/>
            <person name="Williams K.H."/>
            <person name="Hubbard S.S."/>
            <person name="Banfield J.F."/>
        </authorList>
    </citation>
    <scope>NUCLEOTIDE SEQUENCE [LARGE SCALE GENOMIC DNA]</scope>
</reference>
<feature type="transmembrane region" description="Helical" evidence="1">
    <location>
        <begin position="143"/>
        <end position="159"/>
    </location>
</feature>
<dbReference type="Proteomes" id="UP000176187">
    <property type="component" value="Unassembled WGS sequence"/>
</dbReference>
<keyword evidence="1" id="KW-1133">Transmembrane helix</keyword>
<sequence>MLPENIIYISLFTTLVGYSFYFRGIFYGQVRPNLVSWFLWMLGPFLGVFFQLKAGAGLSVLPVFLVGFGPLVMIIVSLFRKNVFWKITRLDVFCGILSVLALVFYILTHNLGVSILFAILSDGLAAVPTIIKSWKFPETELAVGYLPGIFNNILGLFIIKNWIFSIYSFSIYIIVINIIIIFCIYRKKIFQTKTTV</sequence>
<feature type="transmembrane region" description="Helical" evidence="1">
    <location>
        <begin position="113"/>
        <end position="131"/>
    </location>
</feature>
<proteinExistence type="predicted"/>
<keyword evidence="1" id="KW-0472">Membrane</keyword>
<dbReference type="AlphaFoldDB" id="A0A1F6WX55"/>
<evidence type="ECO:0000256" key="1">
    <source>
        <dbReference type="SAM" id="Phobius"/>
    </source>
</evidence>
<keyword evidence="1" id="KW-0812">Transmembrane</keyword>
<organism evidence="2 3">
    <name type="scientific">Candidatus Nomurabacteria bacterium RIFCSPLOWO2_01_FULL_41_12</name>
    <dbReference type="NCBI Taxonomy" id="1801774"/>
    <lineage>
        <taxon>Bacteria</taxon>
        <taxon>Candidatus Nomuraibacteriota</taxon>
    </lineage>
</organism>
<protein>
    <submittedName>
        <fullName evidence="2">Uncharacterized protein</fullName>
    </submittedName>
</protein>
<feature type="transmembrane region" description="Helical" evidence="1">
    <location>
        <begin position="90"/>
        <end position="107"/>
    </location>
</feature>
<dbReference type="STRING" id="1801774.A3A05_02820"/>
<evidence type="ECO:0000313" key="3">
    <source>
        <dbReference type="Proteomes" id="UP000176187"/>
    </source>
</evidence>